<dbReference type="AlphaFoldDB" id="A0A103Y130"/>
<dbReference type="GO" id="GO:0099402">
    <property type="term" value="P:plant organ development"/>
    <property type="evidence" value="ECO:0007669"/>
    <property type="project" value="UniProtKB-ARBA"/>
</dbReference>
<dbReference type="OMA" id="HQAYDFT"/>
<feature type="repeat" description="PPR" evidence="2">
    <location>
        <begin position="434"/>
        <end position="468"/>
    </location>
</feature>
<feature type="repeat" description="PPR" evidence="2">
    <location>
        <begin position="89"/>
        <end position="123"/>
    </location>
</feature>
<dbReference type="Pfam" id="PF01535">
    <property type="entry name" value="PPR"/>
    <property type="match status" value="9"/>
</dbReference>
<dbReference type="InterPro" id="IPR011990">
    <property type="entry name" value="TPR-like_helical_dom_sf"/>
</dbReference>
<dbReference type="EMBL" id="LEKV01003371">
    <property type="protein sequence ID" value="KVI00584.1"/>
    <property type="molecule type" value="Genomic_DNA"/>
</dbReference>
<protein>
    <submittedName>
        <fullName evidence="3">Pentatricopeptide repeat-containing protein</fullName>
    </submittedName>
</protein>
<comment type="caution">
    <text evidence="3">The sequence shown here is derived from an EMBL/GenBank/DDBJ whole genome shotgun (WGS) entry which is preliminary data.</text>
</comment>
<name>A0A103Y130_CYNCS</name>
<dbReference type="InterPro" id="IPR046960">
    <property type="entry name" value="PPR_At4g14850-like_plant"/>
</dbReference>
<evidence type="ECO:0000313" key="3">
    <source>
        <dbReference type="EMBL" id="KVI00584.1"/>
    </source>
</evidence>
<dbReference type="FunFam" id="1.25.40.10:FF:000125">
    <property type="entry name" value="Pentatricopeptide repeat-containing protein"/>
    <property type="match status" value="2"/>
</dbReference>
<keyword evidence="4" id="KW-1185">Reference proteome</keyword>
<dbReference type="SUPFAM" id="SSF81901">
    <property type="entry name" value="HCP-like"/>
    <property type="match status" value="1"/>
</dbReference>
<dbReference type="Proteomes" id="UP000243975">
    <property type="component" value="Unassembled WGS sequence"/>
</dbReference>
<dbReference type="FunFam" id="1.25.40.10:FF:000158">
    <property type="entry name" value="pentatricopeptide repeat-containing protein At2g33680"/>
    <property type="match status" value="1"/>
</dbReference>
<dbReference type="GO" id="GO:0009451">
    <property type="term" value="P:RNA modification"/>
    <property type="evidence" value="ECO:0007669"/>
    <property type="project" value="InterPro"/>
</dbReference>
<dbReference type="OrthoDB" id="185373at2759"/>
<proteinExistence type="predicted"/>
<evidence type="ECO:0000256" key="2">
    <source>
        <dbReference type="PROSITE-ProRule" id="PRU00708"/>
    </source>
</evidence>
<evidence type="ECO:0000313" key="4">
    <source>
        <dbReference type="Proteomes" id="UP000243975"/>
    </source>
</evidence>
<keyword evidence="1" id="KW-0677">Repeat</keyword>
<accession>A0A103Y130</accession>
<dbReference type="Gramene" id="KVI00584">
    <property type="protein sequence ID" value="KVI00584"/>
    <property type="gene ID" value="Ccrd_021171"/>
</dbReference>
<feature type="repeat" description="PPR" evidence="2">
    <location>
        <begin position="58"/>
        <end position="88"/>
    </location>
</feature>
<dbReference type="Pfam" id="PF20431">
    <property type="entry name" value="E_motif"/>
    <property type="match status" value="1"/>
</dbReference>
<dbReference type="InterPro" id="IPR046848">
    <property type="entry name" value="E_motif"/>
</dbReference>
<organism evidence="3 4">
    <name type="scientific">Cynara cardunculus var. scolymus</name>
    <name type="common">Globe artichoke</name>
    <name type="synonym">Cynara scolymus</name>
    <dbReference type="NCBI Taxonomy" id="59895"/>
    <lineage>
        <taxon>Eukaryota</taxon>
        <taxon>Viridiplantae</taxon>
        <taxon>Streptophyta</taxon>
        <taxon>Embryophyta</taxon>
        <taxon>Tracheophyta</taxon>
        <taxon>Spermatophyta</taxon>
        <taxon>Magnoliopsida</taxon>
        <taxon>eudicotyledons</taxon>
        <taxon>Gunneridae</taxon>
        <taxon>Pentapetalae</taxon>
        <taxon>asterids</taxon>
        <taxon>campanulids</taxon>
        <taxon>Asterales</taxon>
        <taxon>Asteraceae</taxon>
        <taxon>Carduoideae</taxon>
        <taxon>Cardueae</taxon>
        <taxon>Carduinae</taxon>
        <taxon>Cynara</taxon>
    </lineage>
</organism>
<reference evidence="3 4" key="1">
    <citation type="journal article" date="2016" name="Sci. Rep.">
        <title>The genome sequence of the outbreeding globe artichoke constructed de novo incorporating a phase-aware low-pass sequencing strategy of F1 progeny.</title>
        <authorList>
            <person name="Scaglione D."/>
            <person name="Reyes-Chin-Wo S."/>
            <person name="Acquadro A."/>
            <person name="Froenicke L."/>
            <person name="Portis E."/>
            <person name="Beitel C."/>
            <person name="Tirone M."/>
            <person name="Mauro R."/>
            <person name="Lo Monaco A."/>
            <person name="Mauromicale G."/>
            <person name="Faccioli P."/>
            <person name="Cattivelli L."/>
            <person name="Rieseberg L."/>
            <person name="Michelmore R."/>
            <person name="Lanteri S."/>
        </authorList>
    </citation>
    <scope>NUCLEOTIDE SEQUENCE [LARGE SCALE GENOMIC DNA]</scope>
    <source>
        <strain evidence="3">2C</strain>
    </source>
</reference>
<dbReference type="PROSITE" id="PS51375">
    <property type="entry name" value="PPR"/>
    <property type="match status" value="6"/>
</dbReference>
<feature type="repeat" description="PPR" evidence="2">
    <location>
        <begin position="213"/>
        <end position="247"/>
    </location>
</feature>
<dbReference type="GO" id="GO:0003723">
    <property type="term" value="F:RNA binding"/>
    <property type="evidence" value="ECO:0007669"/>
    <property type="project" value="InterPro"/>
</dbReference>
<dbReference type="NCBIfam" id="TIGR00756">
    <property type="entry name" value="PPR"/>
    <property type="match status" value="7"/>
</dbReference>
<dbReference type="Pfam" id="PF13041">
    <property type="entry name" value="PPR_2"/>
    <property type="match status" value="3"/>
</dbReference>
<gene>
    <name evidence="3" type="ORF">Ccrd_021171</name>
</gene>
<evidence type="ECO:0000256" key="1">
    <source>
        <dbReference type="ARBA" id="ARBA00022737"/>
    </source>
</evidence>
<dbReference type="InterPro" id="IPR002885">
    <property type="entry name" value="PPR_rpt"/>
</dbReference>
<dbReference type="Gene3D" id="1.25.40.10">
    <property type="entry name" value="Tetratricopeptide repeat domain"/>
    <property type="match status" value="6"/>
</dbReference>
<feature type="repeat" description="PPR" evidence="2">
    <location>
        <begin position="469"/>
        <end position="499"/>
    </location>
</feature>
<sequence length="649" mass="74043">MIIPVKRVKKTYFPFTRIRALYSDANSLFQYNSKITRCFRNGDIKAALDVFDEISVKNTVTWNCMISGYVKNGMISDARQMFDVMPSRNVVSWTAMLNGYAKCGRLDEARSLFDVMPDKNVVCWNAMLSGYVQNRQIEDAKRLFDQIPEKNPVSWATMIEGCFCKGLVGEAKKLFSSCLFEDVLINNAMLTGYVEIGDLESLWKLFTGMTELDVASWTSTIRCFTRAGKMEKAQELFDEMPTKDIIAWTVLIRGYLQNNKIKEARKLFDEMPRRDTVSWNSMIGGYVKIGRLEEAFELFKKMPKHNIVSWNTILQGYAQDHDMLKAWIFFDKIPNKDRTTWNIMICGYQNDKSLDLYTQMLQNGIKPDQVTFTGMISVCGSLAVNCWGKAMHLCVIKYAYDNDPIVLSSLISMYSKCGFMNDANLVFDTTSRKDTVSWNAMIVANAYHGSAMKSLKLFFSMTKFGFKPDHLTFSGLLTGFAHSGMVHESWKFFNSMEKDWNVKPTAEHYAIMIDVLGRTGMLAEAYELVKQLPVELPVYTWETLLSCCRVHENFELGEVVARKLSGTRPLDVGMGVLQSNIYAARGMWEDAASVRALLACGKVKKDLACSWIELKGRVFWFVYNDRSCIQLEELHRALKSLSAAMDIYG</sequence>
<dbReference type="PANTHER" id="PTHR47926:SF452">
    <property type="entry name" value="PENTATRICOPEPTIDE REPEAT-CONTAINING PROTEIN"/>
    <property type="match status" value="1"/>
</dbReference>
<feature type="repeat" description="PPR" evidence="2">
    <location>
        <begin position="275"/>
        <end position="309"/>
    </location>
</feature>
<dbReference type="PANTHER" id="PTHR47926">
    <property type="entry name" value="PENTATRICOPEPTIDE REPEAT-CONTAINING PROTEIN"/>
    <property type="match status" value="1"/>
</dbReference>